<dbReference type="GO" id="GO:0032981">
    <property type="term" value="P:mitochondrial respiratory chain complex I assembly"/>
    <property type="evidence" value="ECO:0007669"/>
    <property type="project" value="TreeGrafter"/>
</dbReference>
<dbReference type="RefSeq" id="XP_019624579.1">
    <property type="nucleotide sequence ID" value="XM_019769020.1"/>
</dbReference>
<dbReference type="EC" id="2.1.1.320" evidence="9"/>
<evidence type="ECO:0000256" key="9">
    <source>
        <dbReference type="RuleBase" id="RU364114"/>
    </source>
</evidence>
<comment type="function">
    <text evidence="8">Arginine methyltransferase involved in the assembly or stability of mitochondrial NADH:ubiquinone oxidoreductase complex (complex I). Acts by mediating symmetric dimethylation of 'Arg-118' of NDUFS2 after it assembles into the complex I, stabilizing the early intermediate complex.</text>
</comment>
<dbReference type="GO" id="GO:0035243">
    <property type="term" value="F:protein-arginine omega-N symmetric methyltransferase activity"/>
    <property type="evidence" value="ECO:0007669"/>
    <property type="project" value="UniProtKB-EC"/>
</dbReference>
<dbReference type="Pfam" id="PF02636">
    <property type="entry name" value="Methyltransf_28"/>
    <property type="match status" value="1"/>
</dbReference>
<dbReference type="Proteomes" id="UP000515135">
    <property type="component" value="Unplaced"/>
</dbReference>
<keyword evidence="6 9" id="KW-0496">Mitochondrion</keyword>
<evidence type="ECO:0000256" key="8">
    <source>
        <dbReference type="ARBA" id="ARBA00054758"/>
    </source>
</evidence>
<dbReference type="GO" id="GO:0032259">
    <property type="term" value="P:methylation"/>
    <property type="evidence" value="ECO:0007669"/>
    <property type="project" value="UniProtKB-KW"/>
</dbReference>
<evidence type="ECO:0000256" key="2">
    <source>
        <dbReference type="ARBA" id="ARBA00005891"/>
    </source>
</evidence>
<comment type="subcellular location">
    <subcellularLocation>
        <location evidence="1 9">Mitochondrion</location>
    </subcellularLocation>
</comment>
<dbReference type="PANTHER" id="PTHR12049:SF7">
    <property type="entry name" value="PROTEIN ARGININE METHYLTRANSFERASE NDUFAF7, MITOCHONDRIAL"/>
    <property type="match status" value="1"/>
</dbReference>
<organism evidence="10 11">
    <name type="scientific">Branchiostoma belcheri</name>
    <name type="common">Amphioxus</name>
    <dbReference type="NCBI Taxonomy" id="7741"/>
    <lineage>
        <taxon>Eukaryota</taxon>
        <taxon>Metazoa</taxon>
        <taxon>Chordata</taxon>
        <taxon>Cephalochordata</taxon>
        <taxon>Leptocardii</taxon>
        <taxon>Amphioxiformes</taxon>
        <taxon>Branchiostomatidae</taxon>
        <taxon>Branchiostoma</taxon>
    </lineage>
</organism>
<dbReference type="PANTHER" id="PTHR12049">
    <property type="entry name" value="PROTEIN ARGININE METHYLTRANSFERASE NDUFAF7, MITOCHONDRIAL"/>
    <property type="match status" value="1"/>
</dbReference>
<proteinExistence type="inferred from homology"/>
<accession>A0A6P4YS83</accession>
<evidence type="ECO:0000256" key="3">
    <source>
        <dbReference type="ARBA" id="ARBA00022603"/>
    </source>
</evidence>
<evidence type="ECO:0000256" key="4">
    <source>
        <dbReference type="ARBA" id="ARBA00022679"/>
    </source>
</evidence>
<evidence type="ECO:0000256" key="1">
    <source>
        <dbReference type="ARBA" id="ARBA00004173"/>
    </source>
</evidence>
<keyword evidence="4 9" id="KW-0808">Transferase</keyword>
<dbReference type="Gene3D" id="3.40.50.12710">
    <property type="match status" value="1"/>
</dbReference>
<sequence>MRLLRTFLKVRTAVNSGQFLRGLHQKSGETELLKQLRSKLKATGPITVADYMRDVLTNPAAGYYMHKDVFGTQGDFITSPEISQMFGELLGVWCVNEWMLGGSPRSMQVVELGPGRGTLAQDMLRVFQQFPMMQGVVSLHLVEVSPKMAAMQEERLTGVIKEDNRDNAASGGDAVYKKRKTKAGVPMSWYSDIHDVPQGFSCYIAHEFLDALPVHKFQRTPQGWREVLVDVDDGEGPHHLRFVLSPSPTAASKGFIQAGEKRDHLEVCPQAGVLVQHLADRIAEHGGAALLADYGHDGTKTDTLRGFRNHQLHEVLQEPGSADLTADVDFSYLRHMCACKEKVVTYGPITQREFLENMGIELRLQVLQRNVDESQRKDLLSGYDMLTNPDKMGDRFKFFSITRQRAPPKGSRTPTEPAGFYTLEFQ</sequence>
<evidence type="ECO:0000256" key="5">
    <source>
        <dbReference type="ARBA" id="ARBA00022946"/>
    </source>
</evidence>
<evidence type="ECO:0000313" key="11">
    <source>
        <dbReference type="RefSeq" id="XP_019624579.1"/>
    </source>
</evidence>
<comment type="similarity">
    <text evidence="2 9">Belongs to the NDUFAF7 family.</text>
</comment>
<dbReference type="InterPro" id="IPR038375">
    <property type="entry name" value="NDUFAF7_sf"/>
</dbReference>
<dbReference type="GO" id="GO:0005739">
    <property type="term" value="C:mitochondrion"/>
    <property type="evidence" value="ECO:0007669"/>
    <property type="project" value="UniProtKB-SubCell"/>
</dbReference>
<dbReference type="GeneID" id="109470196"/>
<keyword evidence="5" id="KW-0809">Transit peptide</keyword>
<dbReference type="AlphaFoldDB" id="A0A6P4YS83"/>
<dbReference type="InterPro" id="IPR029063">
    <property type="entry name" value="SAM-dependent_MTases_sf"/>
</dbReference>
<dbReference type="KEGG" id="bbel:109470196"/>
<reference evidence="11" key="1">
    <citation type="submission" date="2025-08" db="UniProtKB">
        <authorList>
            <consortium name="RefSeq"/>
        </authorList>
    </citation>
    <scope>IDENTIFICATION</scope>
    <source>
        <tissue evidence="11">Gonad</tissue>
    </source>
</reference>
<evidence type="ECO:0000256" key="6">
    <source>
        <dbReference type="ARBA" id="ARBA00023128"/>
    </source>
</evidence>
<name>A0A6P4YS83_BRABE</name>
<comment type="catalytic activity">
    <reaction evidence="7 9">
        <text>L-arginyl-[protein] + 2 S-adenosyl-L-methionine = N(omega),N(omega)'-dimethyl-L-arginyl-[protein] + 2 S-adenosyl-L-homocysteine + 2 H(+)</text>
        <dbReference type="Rhea" id="RHEA:48108"/>
        <dbReference type="Rhea" id="RHEA-COMP:10532"/>
        <dbReference type="Rhea" id="RHEA-COMP:11992"/>
        <dbReference type="ChEBI" id="CHEBI:15378"/>
        <dbReference type="ChEBI" id="CHEBI:29965"/>
        <dbReference type="ChEBI" id="CHEBI:57856"/>
        <dbReference type="ChEBI" id="CHEBI:59789"/>
        <dbReference type="ChEBI" id="CHEBI:88221"/>
        <dbReference type="EC" id="2.1.1.320"/>
    </reaction>
</comment>
<protein>
    <recommendedName>
        <fullName evidence="9">Protein arginine methyltransferase NDUFAF7</fullName>
        <ecNumber evidence="9">2.1.1.320</ecNumber>
    </recommendedName>
</protein>
<keyword evidence="10" id="KW-1185">Reference proteome</keyword>
<dbReference type="OrthoDB" id="438553at2759"/>
<dbReference type="SUPFAM" id="SSF53335">
    <property type="entry name" value="S-adenosyl-L-methionine-dependent methyltransferases"/>
    <property type="match status" value="1"/>
</dbReference>
<gene>
    <name evidence="11" type="primary">LOC109470196</name>
</gene>
<evidence type="ECO:0000256" key="7">
    <source>
        <dbReference type="ARBA" id="ARBA00048612"/>
    </source>
</evidence>
<dbReference type="FunFam" id="3.40.50.12710:FF:000001">
    <property type="entry name" value="Protein arginine methyltransferase NDUFAF7"/>
    <property type="match status" value="1"/>
</dbReference>
<evidence type="ECO:0000313" key="10">
    <source>
        <dbReference type="Proteomes" id="UP000515135"/>
    </source>
</evidence>
<keyword evidence="3 9" id="KW-0489">Methyltransferase</keyword>
<dbReference type="InterPro" id="IPR003788">
    <property type="entry name" value="NDUFAF7"/>
</dbReference>